<comment type="subcellular location">
    <subcellularLocation>
        <location evidence="1">Cytoplasm</location>
    </subcellularLocation>
    <subcellularLocation>
        <location evidence="2">Nucleus</location>
        <location evidence="2">Nucleolus</location>
    </subcellularLocation>
</comment>
<dbReference type="GO" id="GO:0071035">
    <property type="term" value="P:nuclear polyadenylation-dependent rRNA catabolic process"/>
    <property type="evidence" value="ECO:0007669"/>
    <property type="project" value="TreeGrafter"/>
</dbReference>
<dbReference type="Proteomes" id="UP000230066">
    <property type="component" value="Unassembled WGS sequence"/>
</dbReference>
<dbReference type="GO" id="GO:0071028">
    <property type="term" value="P:nuclear mRNA surveillance"/>
    <property type="evidence" value="ECO:0007669"/>
    <property type="project" value="TreeGrafter"/>
</dbReference>
<dbReference type="GO" id="GO:0035925">
    <property type="term" value="F:mRNA 3'-UTR AU-rich region binding"/>
    <property type="evidence" value="ECO:0007669"/>
    <property type="project" value="TreeGrafter"/>
</dbReference>
<name>A0A2H1C0A3_FASHE</name>
<dbReference type="GO" id="GO:0034475">
    <property type="term" value="P:U4 snRNA 3'-end processing"/>
    <property type="evidence" value="ECO:0007669"/>
    <property type="project" value="TreeGrafter"/>
</dbReference>
<dbReference type="Pfam" id="PF01138">
    <property type="entry name" value="RNase_PH"/>
    <property type="match status" value="1"/>
</dbReference>
<evidence type="ECO:0000259" key="7">
    <source>
        <dbReference type="Pfam" id="PF01138"/>
    </source>
</evidence>
<evidence type="ECO:0000256" key="5">
    <source>
        <dbReference type="ARBA" id="ARBA00022835"/>
    </source>
</evidence>
<protein>
    <recommendedName>
        <fullName evidence="6">Ribosomal RNA-processing protein 42</fullName>
    </recommendedName>
</protein>
<dbReference type="GO" id="GO:0004527">
    <property type="term" value="F:exonuclease activity"/>
    <property type="evidence" value="ECO:0007669"/>
    <property type="project" value="UniProtKB-KW"/>
</dbReference>
<accession>A0A2H1C0A3</accession>
<dbReference type="GO" id="GO:0034473">
    <property type="term" value="P:U1 snRNA 3'-end processing"/>
    <property type="evidence" value="ECO:0007669"/>
    <property type="project" value="TreeGrafter"/>
</dbReference>
<organism evidence="8 9">
    <name type="scientific">Fasciola hepatica</name>
    <name type="common">Liver fluke</name>
    <dbReference type="NCBI Taxonomy" id="6192"/>
    <lineage>
        <taxon>Eukaryota</taxon>
        <taxon>Metazoa</taxon>
        <taxon>Spiralia</taxon>
        <taxon>Lophotrochozoa</taxon>
        <taxon>Platyhelminthes</taxon>
        <taxon>Trematoda</taxon>
        <taxon>Digenea</taxon>
        <taxon>Plagiorchiida</taxon>
        <taxon>Echinostomata</taxon>
        <taxon>Echinostomatoidea</taxon>
        <taxon>Fasciolidae</taxon>
        <taxon>Fasciola</taxon>
    </lineage>
</organism>
<dbReference type="InterPro" id="IPR027408">
    <property type="entry name" value="PNPase/RNase_PH_dom_sf"/>
</dbReference>
<evidence type="ECO:0000256" key="1">
    <source>
        <dbReference type="ARBA" id="ARBA00004496"/>
    </source>
</evidence>
<proteinExistence type="inferred from homology"/>
<dbReference type="GO" id="GO:0000467">
    <property type="term" value="P:exonucleolytic trimming to generate mature 3'-end of 5.8S rRNA from tricistronic rRNA transcript (SSU-rRNA, 5.8S rRNA, LSU-rRNA)"/>
    <property type="evidence" value="ECO:0007669"/>
    <property type="project" value="TreeGrafter"/>
</dbReference>
<dbReference type="GO" id="GO:0071038">
    <property type="term" value="P:TRAMP-dependent tRNA surveillance pathway"/>
    <property type="evidence" value="ECO:0007669"/>
    <property type="project" value="TreeGrafter"/>
</dbReference>
<reference evidence="8" key="1">
    <citation type="submission" date="2019-03" db="EMBL/GenBank/DDBJ databases">
        <title>Improved annotation for the trematode Fasciola hepatica.</title>
        <authorList>
            <person name="Choi Y.-J."/>
            <person name="Martin J."/>
            <person name="Mitreva M."/>
        </authorList>
    </citation>
    <scope>NUCLEOTIDE SEQUENCE [LARGE SCALE GENOMIC DNA]</scope>
</reference>
<dbReference type="GO" id="GO:0000176">
    <property type="term" value="C:nuclear exosome (RNase complex)"/>
    <property type="evidence" value="ECO:0007669"/>
    <property type="project" value="TreeGrafter"/>
</dbReference>
<keyword evidence="9" id="KW-1185">Reference proteome</keyword>
<dbReference type="InterPro" id="IPR001247">
    <property type="entry name" value="ExoRNase_PH_dom1"/>
</dbReference>
<dbReference type="PANTHER" id="PTHR11097">
    <property type="entry name" value="EXOSOME COMPLEX EXONUCLEASE RIBOSOMAL RNA PROCESSING PROTEIN"/>
    <property type="match status" value="1"/>
</dbReference>
<keyword evidence="8" id="KW-0378">Hydrolase</keyword>
<evidence type="ECO:0000256" key="4">
    <source>
        <dbReference type="ARBA" id="ARBA00022490"/>
    </source>
</evidence>
<keyword evidence="8" id="KW-0269">Exonuclease</keyword>
<evidence type="ECO:0000256" key="6">
    <source>
        <dbReference type="ARBA" id="ARBA00042523"/>
    </source>
</evidence>
<dbReference type="SUPFAM" id="SSF54211">
    <property type="entry name" value="Ribosomal protein S5 domain 2-like"/>
    <property type="match status" value="1"/>
</dbReference>
<evidence type="ECO:0000313" key="9">
    <source>
        <dbReference type="Proteomes" id="UP000230066"/>
    </source>
</evidence>
<evidence type="ECO:0000313" key="8">
    <source>
        <dbReference type="EMBL" id="THD20607.1"/>
    </source>
</evidence>
<evidence type="ECO:0000256" key="3">
    <source>
        <dbReference type="ARBA" id="ARBA00006678"/>
    </source>
</evidence>
<keyword evidence="8" id="KW-0540">Nuclease</keyword>
<dbReference type="GO" id="GO:0005730">
    <property type="term" value="C:nucleolus"/>
    <property type="evidence" value="ECO:0007669"/>
    <property type="project" value="UniProtKB-SubCell"/>
</dbReference>
<dbReference type="GO" id="GO:0034476">
    <property type="term" value="P:U5 snRNA 3'-end processing"/>
    <property type="evidence" value="ECO:0007669"/>
    <property type="project" value="TreeGrafter"/>
</dbReference>
<dbReference type="Gene3D" id="3.30.230.70">
    <property type="entry name" value="GHMP Kinase, N-terminal domain"/>
    <property type="match status" value="1"/>
</dbReference>
<dbReference type="EMBL" id="JXXN02004408">
    <property type="protein sequence ID" value="THD20607.1"/>
    <property type="molecule type" value="Genomic_DNA"/>
</dbReference>
<comment type="similarity">
    <text evidence="3">Belongs to the RNase PH family.</text>
</comment>
<keyword evidence="5" id="KW-0271">Exosome</keyword>
<dbReference type="GO" id="GO:0016075">
    <property type="term" value="P:rRNA catabolic process"/>
    <property type="evidence" value="ECO:0007669"/>
    <property type="project" value="TreeGrafter"/>
</dbReference>
<dbReference type="PANTHER" id="PTHR11097:SF8">
    <property type="entry name" value="EXOSOME COMPLEX COMPONENT RRP42"/>
    <property type="match status" value="1"/>
</dbReference>
<dbReference type="GO" id="GO:0000177">
    <property type="term" value="C:cytoplasmic exosome (RNase complex)"/>
    <property type="evidence" value="ECO:0007669"/>
    <property type="project" value="TreeGrafter"/>
</dbReference>
<dbReference type="InterPro" id="IPR020568">
    <property type="entry name" value="Ribosomal_Su5_D2-typ_SF"/>
</dbReference>
<evidence type="ECO:0000256" key="2">
    <source>
        <dbReference type="ARBA" id="ARBA00004604"/>
    </source>
</evidence>
<gene>
    <name evidence="8" type="ORF">D915_008415</name>
</gene>
<feature type="domain" description="Exoribonuclease phosphorolytic" evidence="7">
    <location>
        <begin position="35"/>
        <end position="166"/>
    </location>
</feature>
<dbReference type="AlphaFoldDB" id="A0A2H1C0A3"/>
<keyword evidence="4" id="KW-0963">Cytoplasm</keyword>
<sequence length="316" mass="34173">MGDINLLKPIALFEQLFERKNRLEERGNDEHAAFSVSCNVLQSCHGSSLVKLGNTEVICGAKVKVLPEAVDAGGIVCNVELTGLTNRSVHPNISSTRDAQILSCSLQRLISDTICPNAAKHLNIYADGNSQQSIGSYVIKVDLVVLHDDGCLLDACVPAALAALLSLSWPKLSNSVGTVSDGPNYKQYKQFTPTVMQKLSVLDWPVTLSFCFIPLIIARKSANSPLICQPSRRELTLWDTDAGPGYITVSCNSGNIIELSMTNAFLPGLSENLSATKSELPIPYISNWRILLEKVAVYASEAKVAIQNALNTVTTK</sequence>
<dbReference type="InterPro" id="IPR050590">
    <property type="entry name" value="Exosome_comp_Rrp42_subfam"/>
</dbReference>
<comment type="caution">
    <text evidence="8">The sequence shown here is derived from an EMBL/GenBank/DDBJ whole genome shotgun (WGS) entry which is preliminary data.</text>
</comment>